<reference evidence="1" key="1">
    <citation type="submission" date="2025-08" db="UniProtKB">
        <authorList>
            <consortium name="Ensembl"/>
        </authorList>
    </citation>
    <scope>IDENTIFICATION</scope>
</reference>
<dbReference type="Ensembl" id="ENSMMOT00000007154.1">
    <property type="protein sequence ID" value="ENSMMOP00000007020.1"/>
    <property type="gene ID" value="ENSMMOG00000005460.1"/>
</dbReference>
<sequence>SPEQDRWTKFYSELYYHTEWPACSPDINTIGRFWHQLGHAVRARVTNTTTLADLRQIQFLHVAQCGRLLHCKE</sequence>
<accession>A0A3Q4AR79</accession>
<dbReference type="Gene3D" id="3.30.420.10">
    <property type="entry name" value="Ribonuclease H-like superfamily/Ribonuclease H"/>
    <property type="match status" value="1"/>
</dbReference>
<protein>
    <submittedName>
        <fullName evidence="1">Uncharacterized protein</fullName>
    </submittedName>
</protein>
<keyword evidence="2" id="KW-1185">Reference proteome</keyword>
<dbReference type="AlphaFoldDB" id="A0A3Q4AR79"/>
<name>A0A3Q4AR79_MOLML</name>
<proteinExistence type="predicted"/>
<evidence type="ECO:0000313" key="1">
    <source>
        <dbReference type="Ensembl" id="ENSMMOP00000007020.1"/>
    </source>
</evidence>
<evidence type="ECO:0000313" key="2">
    <source>
        <dbReference type="Proteomes" id="UP000261620"/>
    </source>
</evidence>
<dbReference type="InterPro" id="IPR036397">
    <property type="entry name" value="RNaseH_sf"/>
</dbReference>
<reference evidence="1" key="2">
    <citation type="submission" date="2025-09" db="UniProtKB">
        <authorList>
            <consortium name="Ensembl"/>
        </authorList>
    </citation>
    <scope>IDENTIFICATION</scope>
</reference>
<dbReference type="Proteomes" id="UP000261620">
    <property type="component" value="Unplaced"/>
</dbReference>
<dbReference type="GO" id="GO:0003676">
    <property type="term" value="F:nucleic acid binding"/>
    <property type="evidence" value="ECO:0007669"/>
    <property type="project" value="InterPro"/>
</dbReference>
<organism evidence="1 2">
    <name type="scientific">Mola mola</name>
    <name type="common">Ocean sunfish</name>
    <name type="synonym">Tetraodon mola</name>
    <dbReference type="NCBI Taxonomy" id="94237"/>
    <lineage>
        <taxon>Eukaryota</taxon>
        <taxon>Metazoa</taxon>
        <taxon>Chordata</taxon>
        <taxon>Craniata</taxon>
        <taxon>Vertebrata</taxon>
        <taxon>Euteleostomi</taxon>
        <taxon>Actinopterygii</taxon>
        <taxon>Neopterygii</taxon>
        <taxon>Teleostei</taxon>
        <taxon>Neoteleostei</taxon>
        <taxon>Acanthomorphata</taxon>
        <taxon>Eupercaria</taxon>
        <taxon>Tetraodontiformes</taxon>
        <taxon>Molidae</taxon>
        <taxon>Mola</taxon>
    </lineage>
</organism>